<organism evidence="1 2">
    <name type="scientific">Pelosinus propionicus DSM 13327</name>
    <dbReference type="NCBI Taxonomy" id="1123291"/>
    <lineage>
        <taxon>Bacteria</taxon>
        <taxon>Bacillati</taxon>
        <taxon>Bacillota</taxon>
        <taxon>Negativicutes</taxon>
        <taxon>Selenomonadales</taxon>
        <taxon>Sporomusaceae</taxon>
        <taxon>Pelosinus</taxon>
    </lineage>
</organism>
<dbReference type="RefSeq" id="WP_090943843.1">
    <property type="nucleotide sequence ID" value="NZ_FOTS01000072.1"/>
</dbReference>
<reference evidence="2" key="1">
    <citation type="submission" date="2016-10" db="EMBL/GenBank/DDBJ databases">
        <authorList>
            <person name="Varghese N."/>
            <person name="Submissions S."/>
        </authorList>
    </citation>
    <scope>NUCLEOTIDE SEQUENCE [LARGE SCALE GENOMIC DNA]</scope>
    <source>
        <strain evidence="2">DSM 13327</strain>
    </source>
</reference>
<dbReference type="STRING" id="1123291.SAMN04490355_107212"/>
<dbReference type="EMBL" id="FOTS01000072">
    <property type="protein sequence ID" value="SFM30887.1"/>
    <property type="molecule type" value="Genomic_DNA"/>
</dbReference>
<dbReference type="AlphaFoldDB" id="A0A1I4PSY3"/>
<evidence type="ECO:0000313" key="1">
    <source>
        <dbReference type="EMBL" id="SFM30887.1"/>
    </source>
</evidence>
<proteinExistence type="predicted"/>
<keyword evidence="2" id="KW-1185">Reference proteome</keyword>
<accession>A0A1I4PSY3</accession>
<sequence length="93" mass="10309">MARNTGKVGFTDVNSLNEPNDKIVKEIMKGADLKSTANNKNKGGRKTKEVKADKTIRVYVTEAQKILVEEYCLKTGMSESTLVKHLLIKEGVL</sequence>
<gene>
    <name evidence="1" type="ORF">SAMN04490355_107212</name>
</gene>
<evidence type="ECO:0000313" key="2">
    <source>
        <dbReference type="Proteomes" id="UP000199520"/>
    </source>
</evidence>
<protein>
    <submittedName>
        <fullName evidence="1">Uncharacterized protein</fullName>
    </submittedName>
</protein>
<dbReference type="Proteomes" id="UP000199520">
    <property type="component" value="Unassembled WGS sequence"/>
</dbReference>
<name>A0A1I4PSY3_9FIRM</name>